<organism evidence="3 4">
    <name type="scientific">Lophiotrema nucula</name>
    <dbReference type="NCBI Taxonomy" id="690887"/>
    <lineage>
        <taxon>Eukaryota</taxon>
        <taxon>Fungi</taxon>
        <taxon>Dikarya</taxon>
        <taxon>Ascomycota</taxon>
        <taxon>Pezizomycotina</taxon>
        <taxon>Dothideomycetes</taxon>
        <taxon>Pleosporomycetidae</taxon>
        <taxon>Pleosporales</taxon>
        <taxon>Lophiotremataceae</taxon>
        <taxon>Lophiotrema</taxon>
    </lineage>
</organism>
<dbReference type="OrthoDB" id="6359816at2759"/>
<dbReference type="PANTHER" id="PTHR47843">
    <property type="entry name" value="BTB DOMAIN-CONTAINING PROTEIN-RELATED"/>
    <property type="match status" value="1"/>
</dbReference>
<dbReference type="EMBL" id="ML977326">
    <property type="protein sequence ID" value="KAF2113928.1"/>
    <property type="molecule type" value="Genomic_DNA"/>
</dbReference>
<evidence type="ECO:0000313" key="3">
    <source>
        <dbReference type="EMBL" id="KAF2113928.1"/>
    </source>
</evidence>
<accession>A0A6A5Z6A0</accession>
<evidence type="ECO:0000313" key="4">
    <source>
        <dbReference type="Proteomes" id="UP000799770"/>
    </source>
</evidence>
<feature type="domain" description="BTB" evidence="2">
    <location>
        <begin position="34"/>
        <end position="99"/>
    </location>
</feature>
<name>A0A6A5Z6A0_9PLEO</name>
<feature type="region of interest" description="Disordered" evidence="1">
    <location>
        <begin position="1"/>
        <end position="27"/>
    </location>
</feature>
<proteinExistence type="predicted"/>
<dbReference type="PANTHER" id="PTHR47843:SF7">
    <property type="entry name" value="BTB DOMAIN-CONTAINING PROTEIN"/>
    <property type="match status" value="1"/>
</dbReference>
<dbReference type="InterPro" id="IPR000210">
    <property type="entry name" value="BTB/POZ_dom"/>
</dbReference>
<sequence length="291" mass="33094">MTGQDANIEDGRPSQARQDGGSGYKQYFNSPTLSDITLRYGPNGEYTVYAHKIVLCSQSSWFRAALTGNFKESEEKELLLQGPEETSPKVIETLLKYMYEKDRPDYCPPFPAKEVVNEGEDEMLCEVLFWLKIYVAADYYRIEELKRQASTQFTDVIEAYIEDIMQTSDDPDFNQEQRKADLLGLVQILYSLSDLLVKDFRKELLEQSKCRMGSIPSMVALFIAVAQDHADFGRDLFCHFAEEAAEHNTFKRSLEVVEVFSCAACTASGIRYPGTGETYKYCAYCGERSSN</sequence>
<gene>
    <name evidence="3" type="ORF">BDV96DRAFT_577304</name>
</gene>
<dbReference type="InterPro" id="IPR011333">
    <property type="entry name" value="SKP1/BTB/POZ_sf"/>
</dbReference>
<dbReference type="PROSITE" id="PS50097">
    <property type="entry name" value="BTB"/>
    <property type="match status" value="1"/>
</dbReference>
<reference evidence="3" key="1">
    <citation type="journal article" date="2020" name="Stud. Mycol.">
        <title>101 Dothideomycetes genomes: a test case for predicting lifestyles and emergence of pathogens.</title>
        <authorList>
            <person name="Haridas S."/>
            <person name="Albert R."/>
            <person name="Binder M."/>
            <person name="Bloem J."/>
            <person name="Labutti K."/>
            <person name="Salamov A."/>
            <person name="Andreopoulos B."/>
            <person name="Baker S."/>
            <person name="Barry K."/>
            <person name="Bills G."/>
            <person name="Bluhm B."/>
            <person name="Cannon C."/>
            <person name="Castanera R."/>
            <person name="Culley D."/>
            <person name="Daum C."/>
            <person name="Ezra D."/>
            <person name="Gonzalez J."/>
            <person name="Henrissat B."/>
            <person name="Kuo A."/>
            <person name="Liang C."/>
            <person name="Lipzen A."/>
            <person name="Lutzoni F."/>
            <person name="Magnuson J."/>
            <person name="Mondo S."/>
            <person name="Nolan M."/>
            <person name="Ohm R."/>
            <person name="Pangilinan J."/>
            <person name="Park H.-J."/>
            <person name="Ramirez L."/>
            <person name="Alfaro M."/>
            <person name="Sun H."/>
            <person name="Tritt A."/>
            <person name="Yoshinaga Y."/>
            <person name="Zwiers L.-H."/>
            <person name="Turgeon B."/>
            <person name="Goodwin S."/>
            <person name="Spatafora J."/>
            <person name="Crous P."/>
            <person name="Grigoriev I."/>
        </authorList>
    </citation>
    <scope>NUCLEOTIDE SEQUENCE</scope>
    <source>
        <strain evidence="3">CBS 627.86</strain>
    </source>
</reference>
<dbReference type="SUPFAM" id="SSF54695">
    <property type="entry name" value="POZ domain"/>
    <property type="match status" value="1"/>
</dbReference>
<dbReference type="CDD" id="cd18186">
    <property type="entry name" value="BTB_POZ_ZBTB_KLHL-like"/>
    <property type="match status" value="1"/>
</dbReference>
<dbReference type="Gene3D" id="3.30.710.10">
    <property type="entry name" value="Potassium Channel Kv1.1, Chain A"/>
    <property type="match status" value="1"/>
</dbReference>
<keyword evidence="4" id="KW-1185">Reference proteome</keyword>
<dbReference type="Pfam" id="PF00651">
    <property type="entry name" value="BTB"/>
    <property type="match status" value="1"/>
</dbReference>
<dbReference type="AlphaFoldDB" id="A0A6A5Z6A0"/>
<dbReference type="Proteomes" id="UP000799770">
    <property type="component" value="Unassembled WGS sequence"/>
</dbReference>
<evidence type="ECO:0000256" key="1">
    <source>
        <dbReference type="SAM" id="MobiDB-lite"/>
    </source>
</evidence>
<evidence type="ECO:0000259" key="2">
    <source>
        <dbReference type="PROSITE" id="PS50097"/>
    </source>
</evidence>
<protein>
    <recommendedName>
        <fullName evidence="2">BTB domain-containing protein</fullName>
    </recommendedName>
</protein>